<name>A0A7X0H9M9_9BACT</name>
<dbReference type="InterPro" id="IPR000387">
    <property type="entry name" value="Tyr_Pase_dom"/>
</dbReference>
<dbReference type="RefSeq" id="WP_184677864.1">
    <property type="nucleotide sequence ID" value="NZ_JACHGY010000001.1"/>
</dbReference>
<dbReference type="SUPFAM" id="SSF52799">
    <property type="entry name" value="(Phosphotyrosine protein) phosphatases II"/>
    <property type="match status" value="1"/>
</dbReference>
<organism evidence="3 4">
    <name type="scientific">Algisphaera agarilytica</name>
    <dbReference type="NCBI Taxonomy" id="1385975"/>
    <lineage>
        <taxon>Bacteria</taxon>
        <taxon>Pseudomonadati</taxon>
        <taxon>Planctomycetota</taxon>
        <taxon>Phycisphaerae</taxon>
        <taxon>Phycisphaerales</taxon>
        <taxon>Phycisphaeraceae</taxon>
        <taxon>Algisphaera</taxon>
    </lineage>
</organism>
<comment type="caution">
    <text evidence="3">The sequence shown here is derived from an EMBL/GenBank/DDBJ whole genome shotgun (WGS) entry which is preliminary data.</text>
</comment>
<accession>A0A7X0H9M9</accession>
<feature type="compositionally biased region" description="Basic and acidic residues" evidence="1">
    <location>
        <begin position="1"/>
        <end position="18"/>
    </location>
</feature>
<protein>
    <submittedName>
        <fullName evidence="3">Protein-tyrosine phosphatase</fullName>
    </submittedName>
</protein>
<dbReference type="AlphaFoldDB" id="A0A7X0H9M9"/>
<proteinExistence type="predicted"/>
<gene>
    <name evidence="3" type="ORF">HNQ40_002150</name>
</gene>
<keyword evidence="4" id="KW-1185">Reference proteome</keyword>
<evidence type="ECO:0000313" key="3">
    <source>
        <dbReference type="EMBL" id="MBB6430344.1"/>
    </source>
</evidence>
<reference evidence="3 4" key="1">
    <citation type="submission" date="2020-08" db="EMBL/GenBank/DDBJ databases">
        <title>Genomic Encyclopedia of Type Strains, Phase IV (KMG-IV): sequencing the most valuable type-strain genomes for metagenomic binning, comparative biology and taxonomic classification.</title>
        <authorList>
            <person name="Goeker M."/>
        </authorList>
    </citation>
    <scope>NUCLEOTIDE SEQUENCE [LARGE SCALE GENOMIC DNA]</scope>
    <source>
        <strain evidence="3 4">DSM 103725</strain>
    </source>
</reference>
<evidence type="ECO:0000259" key="2">
    <source>
        <dbReference type="PROSITE" id="PS50056"/>
    </source>
</evidence>
<evidence type="ECO:0000313" key="4">
    <source>
        <dbReference type="Proteomes" id="UP000541810"/>
    </source>
</evidence>
<dbReference type="PROSITE" id="PS50056">
    <property type="entry name" value="TYR_PHOSPHATASE_2"/>
    <property type="match status" value="1"/>
</dbReference>
<dbReference type="Pfam" id="PF22785">
    <property type="entry name" value="Tc-R-P"/>
    <property type="match status" value="1"/>
</dbReference>
<sequence>MAESHDEAGTEESSDSKTKTPSKHGWLHWVWPVVLIASLWGVWHEFHEQWFPRNLGPIAEGVVYRSGQIDRRLIYGFLEDHGIERIVVMSNYEYDDPDHVAEKEAAESLGIEVVRHSMRGNGVGTPESYAAVVALIDDAVRNDIPTLVHCSAGAQRTGGTVAAYRLLVEQADPAEVYDEARSYGWDTDDDHTWPAFLNDNMQSIAVLLAEQGVLEQVPDPLPAFGPG</sequence>
<dbReference type="EMBL" id="JACHGY010000001">
    <property type="protein sequence ID" value="MBB6430344.1"/>
    <property type="molecule type" value="Genomic_DNA"/>
</dbReference>
<dbReference type="InterPro" id="IPR016130">
    <property type="entry name" value="Tyr_Pase_AS"/>
</dbReference>
<dbReference type="Proteomes" id="UP000541810">
    <property type="component" value="Unassembled WGS sequence"/>
</dbReference>
<feature type="region of interest" description="Disordered" evidence="1">
    <location>
        <begin position="1"/>
        <end position="23"/>
    </location>
</feature>
<evidence type="ECO:0000256" key="1">
    <source>
        <dbReference type="SAM" id="MobiDB-lite"/>
    </source>
</evidence>
<dbReference type="InterPro" id="IPR029021">
    <property type="entry name" value="Prot-tyrosine_phosphatase-like"/>
</dbReference>
<feature type="domain" description="Tyrosine specific protein phosphatases" evidence="2">
    <location>
        <begin position="127"/>
        <end position="182"/>
    </location>
</feature>
<dbReference type="Gene3D" id="3.90.190.10">
    <property type="entry name" value="Protein tyrosine phosphatase superfamily"/>
    <property type="match status" value="1"/>
</dbReference>
<dbReference type="PROSITE" id="PS00383">
    <property type="entry name" value="TYR_PHOSPHATASE_1"/>
    <property type="match status" value="1"/>
</dbReference>